<keyword evidence="2" id="KW-1185">Reference proteome</keyword>
<dbReference type="HOGENOM" id="CLU_2479698_0_0_6"/>
<proteinExistence type="predicted"/>
<dbReference type="KEGG" id="mpur:MARPU_12435"/>
<gene>
    <name evidence="1" type="ORF">MARPU_12435</name>
</gene>
<dbReference type="AlphaFoldDB" id="W0E4A6"/>
<dbReference type="EMBL" id="CP007031">
    <property type="protein sequence ID" value="AHF05582.1"/>
    <property type="molecule type" value="Genomic_DNA"/>
</dbReference>
<protein>
    <submittedName>
        <fullName evidence="1">Uncharacterized protein</fullName>
    </submittedName>
</protein>
<organism evidence="1 2">
    <name type="scientific">Marichromatium purpuratum 984</name>
    <dbReference type="NCBI Taxonomy" id="765910"/>
    <lineage>
        <taxon>Bacteria</taxon>
        <taxon>Pseudomonadati</taxon>
        <taxon>Pseudomonadota</taxon>
        <taxon>Gammaproteobacteria</taxon>
        <taxon>Chromatiales</taxon>
        <taxon>Chromatiaceae</taxon>
        <taxon>Marichromatium</taxon>
    </lineage>
</organism>
<accession>W0E4A6</accession>
<dbReference type="Proteomes" id="UP000005275">
    <property type="component" value="Chromosome"/>
</dbReference>
<evidence type="ECO:0000313" key="1">
    <source>
        <dbReference type="EMBL" id="AHF05582.1"/>
    </source>
</evidence>
<dbReference type="STRING" id="765910.MARPU_12435"/>
<evidence type="ECO:0000313" key="2">
    <source>
        <dbReference type="Proteomes" id="UP000005275"/>
    </source>
</evidence>
<sequence>MSSSPIRPSDDGIRRGAFAPQQRLEQATGLGSCQCDPPSDSICSALDYDERHRASRATRAQIAMRLAKLSPCEHEVMALIAAPESML</sequence>
<name>W0E4A6_MARPU</name>
<reference evidence="1 2" key="1">
    <citation type="submission" date="2013-12" db="EMBL/GenBank/DDBJ databases">
        <authorList>
            <consortium name="DOE Joint Genome Institute"/>
            <person name="Bryant D.A."/>
            <person name="Huntemann M."/>
            <person name="Han J."/>
            <person name="Chen A."/>
            <person name="Kyrpides N."/>
            <person name="Mavromatis K."/>
            <person name="Markowitz V."/>
            <person name="Palaniappan K."/>
            <person name="Ivanova N."/>
            <person name="Schaumberg A."/>
            <person name="Pati A."/>
            <person name="Liolios K."/>
            <person name="Nordberg H.P."/>
            <person name="Cantor M.N."/>
            <person name="Hua S.X."/>
            <person name="Woyke T."/>
        </authorList>
    </citation>
    <scope>NUCLEOTIDE SEQUENCE [LARGE SCALE GENOMIC DNA]</scope>
    <source>
        <strain evidence="1 2">984</strain>
    </source>
</reference>